<gene>
    <name evidence="8" type="ORF">CDD81_6852</name>
</gene>
<organism evidence="8 9">
    <name type="scientific">Ophiocordyceps australis</name>
    <dbReference type="NCBI Taxonomy" id="1399860"/>
    <lineage>
        <taxon>Eukaryota</taxon>
        <taxon>Fungi</taxon>
        <taxon>Dikarya</taxon>
        <taxon>Ascomycota</taxon>
        <taxon>Pezizomycotina</taxon>
        <taxon>Sordariomycetes</taxon>
        <taxon>Hypocreomycetidae</taxon>
        <taxon>Hypocreales</taxon>
        <taxon>Ophiocordycipitaceae</taxon>
        <taxon>Ophiocordyceps</taxon>
    </lineage>
</organism>
<dbReference type="AlphaFoldDB" id="A0A2C5XHB2"/>
<sequence length="90" mass="9534">MAVAVVERTGVKIERSKGKARVSKERRRGWEDVNKMAAEGKVGGNGGNGFGVLVEDEEMGGVEEEGGGEERGGEGEGEEKVVEEDGDEIL</sequence>
<keyword evidence="5" id="KW-0690">Ribosome biogenesis</keyword>
<comment type="caution">
    <text evidence="8">The sequence shown here is derived from an EMBL/GenBank/DDBJ whole genome shotgun (WGS) entry which is preliminary data.</text>
</comment>
<dbReference type="OrthoDB" id="5304887at2759"/>
<dbReference type="Pfam" id="PF09135">
    <property type="entry name" value="Alb1"/>
    <property type="match status" value="1"/>
</dbReference>
<name>A0A2C5XHB2_9HYPO</name>
<dbReference type="Proteomes" id="UP000226192">
    <property type="component" value="Unassembled WGS sequence"/>
</dbReference>
<evidence type="ECO:0000256" key="3">
    <source>
        <dbReference type="ARBA" id="ARBA00022448"/>
    </source>
</evidence>
<accession>A0A2C5XHB2</accession>
<reference evidence="8 9" key="1">
    <citation type="submission" date="2017-06" db="EMBL/GenBank/DDBJ databases">
        <title>Ant-infecting Ophiocordyceps genomes reveal a high diversity of potential behavioral manipulation genes and a possible major role for enterotoxins.</title>
        <authorList>
            <person name="De Bekker C."/>
            <person name="Evans H.C."/>
            <person name="Brachmann A."/>
            <person name="Hughes D.P."/>
        </authorList>
    </citation>
    <scope>NUCLEOTIDE SEQUENCE [LARGE SCALE GENOMIC DNA]</scope>
    <source>
        <strain evidence="8 9">Map64</strain>
    </source>
</reference>
<evidence type="ECO:0000256" key="1">
    <source>
        <dbReference type="ARBA" id="ARBA00004123"/>
    </source>
</evidence>
<evidence type="ECO:0000256" key="2">
    <source>
        <dbReference type="ARBA" id="ARBA00004496"/>
    </source>
</evidence>
<evidence type="ECO:0000256" key="5">
    <source>
        <dbReference type="ARBA" id="ARBA00022517"/>
    </source>
</evidence>
<dbReference type="EMBL" id="NJET01000067">
    <property type="protein sequence ID" value="PHH62618.1"/>
    <property type="molecule type" value="Genomic_DNA"/>
</dbReference>
<dbReference type="GO" id="GO:0042254">
    <property type="term" value="P:ribosome biogenesis"/>
    <property type="evidence" value="ECO:0007669"/>
    <property type="project" value="UniProtKB-KW"/>
</dbReference>
<comment type="subcellular location">
    <subcellularLocation>
        <location evidence="2">Cytoplasm</location>
    </subcellularLocation>
    <subcellularLocation>
        <location evidence="1">Nucleus</location>
    </subcellularLocation>
</comment>
<keyword evidence="6" id="KW-0539">Nucleus</keyword>
<evidence type="ECO:0000313" key="9">
    <source>
        <dbReference type="Proteomes" id="UP000226192"/>
    </source>
</evidence>
<feature type="region of interest" description="Disordered" evidence="7">
    <location>
        <begin position="58"/>
        <end position="90"/>
    </location>
</feature>
<dbReference type="GO" id="GO:0005737">
    <property type="term" value="C:cytoplasm"/>
    <property type="evidence" value="ECO:0007669"/>
    <property type="project" value="UniProtKB-SubCell"/>
</dbReference>
<dbReference type="GO" id="GO:0005634">
    <property type="term" value="C:nucleus"/>
    <property type="evidence" value="ECO:0007669"/>
    <property type="project" value="UniProtKB-SubCell"/>
</dbReference>
<protein>
    <submittedName>
        <fullName evidence="8">Uncharacterized protein</fullName>
    </submittedName>
</protein>
<feature type="compositionally biased region" description="Acidic residues" evidence="7">
    <location>
        <begin position="58"/>
        <end position="67"/>
    </location>
</feature>
<keyword evidence="4" id="KW-0963">Cytoplasm</keyword>
<evidence type="ECO:0000256" key="7">
    <source>
        <dbReference type="SAM" id="MobiDB-lite"/>
    </source>
</evidence>
<feature type="compositionally biased region" description="Acidic residues" evidence="7">
    <location>
        <begin position="81"/>
        <end position="90"/>
    </location>
</feature>
<evidence type="ECO:0000256" key="6">
    <source>
        <dbReference type="ARBA" id="ARBA00023242"/>
    </source>
</evidence>
<keyword evidence="9" id="KW-1185">Reference proteome</keyword>
<feature type="compositionally biased region" description="Basic and acidic residues" evidence="7">
    <location>
        <begin position="68"/>
        <end position="80"/>
    </location>
</feature>
<evidence type="ECO:0000256" key="4">
    <source>
        <dbReference type="ARBA" id="ARBA00022490"/>
    </source>
</evidence>
<keyword evidence="3" id="KW-0813">Transport</keyword>
<evidence type="ECO:0000313" key="8">
    <source>
        <dbReference type="EMBL" id="PHH62618.1"/>
    </source>
</evidence>
<proteinExistence type="predicted"/>
<dbReference type="InterPro" id="IPR022784">
    <property type="entry name" value="Ribosome_bgen_Alb1"/>
</dbReference>